<sequence length="98" mass="10846">MSLTRNGQVLAIVYGHGDTRKTFLCTTIIYAIRSKGNIVLAVIASGIASLSLDSGRTTHSRFKIPLDLTNTLLCNINKMKQLAQLLIETTLIIWDEQQ</sequence>
<dbReference type="GO" id="GO:0005524">
    <property type="term" value="F:ATP binding"/>
    <property type="evidence" value="ECO:0007669"/>
    <property type="project" value="UniProtKB-KW"/>
</dbReference>
<dbReference type="GO" id="GO:0006281">
    <property type="term" value="P:DNA repair"/>
    <property type="evidence" value="ECO:0007669"/>
    <property type="project" value="UniProtKB-KW"/>
</dbReference>
<organism evidence="3 4">
    <name type="scientific">Lactuca sativa</name>
    <name type="common">Garden lettuce</name>
    <dbReference type="NCBI Taxonomy" id="4236"/>
    <lineage>
        <taxon>Eukaryota</taxon>
        <taxon>Viridiplantae</taxon>
        <taxon>Streptophyta</taxon>
        <taxon>Embryophyta</taxon>
        <taxon>Tracheophyta</taxon>
        <taxon>Spermatophyta</taxon>
        <taxon>Magnoliopsida</taxon>
        <taxon>eudicotyledons</taxon>
        <taxon>Gunneridae</taxon>
        <taxon>Pentapetalae</taxon>
        <taxon>asterids</taxon>
        <taxon>campanulids</taxon>
        <taxon>Asterales</taxon>
        <taxon>Asteraceae</taxon>
        <taxon>Cichorioideae</taxon>
        <taxon>Cichorieae</taxon>
        <taxon>Lactucinae</taxon>
        <taxon>Lactuca</taxon>
    </lineage>
</organism>
<comment type="similarity">
    <text evidence="1">Belongs to the helicase family.</text>
</comment>
<dbReference type="GO" id="GO:0000723">
    <property type="term" value="P:telomere maintenance"/>
    <property type="evidence" value="ECO:0007669"/>
    <property type="project" value="InterPro"/>
</dbReference>
<keyword evidence="1" id="KW-0234">DNA repair</keyword>
<dbReference type="Proteomes" id="UP000235145">
    <property type="component" value="Unassembled WGS sequence"/>
</dbReference>
<dbReference type="AlphaFoldDB" id="A0A9R1V3U9"/>
<feature type="domain" description="DNA helicase Pif1-like DEAD-box helicase" evidence="2">
    <location>
        <begin position="6"/>
        <end position="96"/>
    </location>
</feature>
<keyword evidence="1" id="KW-0233">DNA recombination</keyword>
<keyword evidence="1" id="KW-0067">ATP-binding</keyword>
<keyword evidence="1" id="KW-0547">Nucleotide-binding</keyword>
<keyword evidence="1" id="KW-0378">Hydrolase</keyword>
<dbReference type="Gene3D" id="3.40.50.300">
    <property type="entry name" value="P-loop containing nucleotide triphosphate hydrolases"/>
    <property type="match status" value="1"/>
</dbReference>
<reference evidence="3 4" key="1">
    <citation type="journal article" date="2017" name="Nat. Commun.">
        <title>Genome assembly with in vitro proximity ligation data and whole-genome triplication in lettuce.</title>
        <authorList>
            <person name="Reyes-Chin-Wo S."/>
            <person name="Wang Z."/>
            <person name="Yang X."/>
            <person name="Kozik A."/>
            <person name="Arikit S."/>
            <person name="Song C."/>
            <person name="Xia L."/>
            <person name="Froenicke L."/>
            <person name="Lavelle D.O."/>
            <person name="Truco M.J."/>
            <person name="Xia R."/>
            <person name="Zhu S."/>
            <person name="Xu C."/>
            <person name="Xu H."/>
            <person name="Xu X."/>
            <person name="Cox K."/>
            <person name="Korf I."/>
            <person name="Meyers B.C."/>
            <person name="Michelmore R.W."/>
        </authorList>
    </citation>
    <scope>NUCLEOTIDE SEQUENCE [LARGE SCALE GENOMIC DNA]</scope>
    <source>
        <strain evidence="4">cv. Salinas</strain>
        <tissue evidence="3">Seedlings</tissue>
    </source>
</reference>
<proteinExistence type="inferred from homology"/>
<protein>
    <recommendedName>
        <fullName evidence="1">ATP-dependent DNA helicase</fullName>
        <ecNumber evidence="1">5.6.2.3</ecNumber>
    </recommendedName>
</protein>
<comment type="catalytic activity">
    <reaction evidence="1">
        <text>ATP + H2O = ADP + phosphate + H(+)</text>
        <dbReference type="Rhea" id="RHEA:13065"/>
        <dbReference type="ChEBI" id="CHEBI:15377"/>
        <dbReference type="ChEBI" id="CHEBI:15378"/>
        <dbReference type="ChEBI" id="CHEBI:30616"/>
        <dbReference type="ChEBI" id="CHEBI:43474"/>
        <dbReference type="ChEBI" id="CHEBI:456216"/>
        <dbReference type="EC" id="5.6.2.3"/>
    </reaction>
</comment>
<dbReference type="InterPro" id="IPR010285">
    <property type="entry name" value="DNA_helicase_pif1-like_DEAD"/>
</dbReference>
<dbReference type="GO" id="GO:0006310">
    <property type="term" value="P:DNA recombination"/>
    <property type="evidence" value="ECO:0007669"/>
    <property type="project" value="UniProtKB-KW"/>
</dbReference>
<evidence type="ECO:0000259" key="2">
    <source>
        <dbReference type="Pfam" id="PF05970"/>
    </source>
</evidence>
<dbReference type="EMBL" id="NBSK02000007">
    <property type="protein sequence ID" value="KAJ0198374.1"/>
    <property type="molecule type" value="Genomic_DNA"/>
</dbReference>
<keyword evidence="1" id="KW-0227">DNA damage</keyword>
<dbReference type="GO" id="GO:0016787">
    <property type="term" value="F:hydrolase activity"/>
    <property type="evidence" value="ECO:0007669"/>
    <property type="project" value="UniProtKB-KW"/>
</dbReference>
<accession>A0A9R1V3U9</accession>
<dbReference type="PANTHER" id="PTHR10492">
    <property type="match status" value="1"/>
</dbReference>
<keyword evidence="1" id="KW-0347">Helicase</keyword>
<dbReference type="InterPro" id="IPR027417">
    <property type="entry name" value="P-loop_NTPase"/>
</dbReference>
<comment type="cofactor">
    <cofactor evidence="1">
        <name>Mg(2+)</name>
        <dbReference type="ChEBI" id="CHEBI:18420"/>
    </cofactor>
</comment>
<dbReference type="EC" id="5.6.2.3" evidence="1"/>
<dbReference type="GO" id="GO:0043139">
    <property type="term" value="F:5'-3' DNA helicase activity"/>
    <property type="evidence" value="ECO:0007669"/>
    <property type="project" value="UniProtKB-EC"/>
</dbReference>
<evidence type="ECO:0000256" key="1">
    <source>
        <dbReference type="RuleBase" id="RU363044"/>
    </source>
</evidence>
<evidence type="ECO:0000313" key="3">
    <source>
        <dbReference type="EMBL" id="KAJ0198374.1"/>
    </source>
</evidence>
<dbReference type="PANTHER" id="PTHR10492:SF96">
    <property type="entry name" value="ATP-DEPENDENT DNA HELICASE"/>
    <property type="match status" value="1"/>
</dbReference>
<keyword evidence="4" id="KW-1185">Reference proteome</keyword>
<comment type="caution">
    <text evidence="3">The sequence shown here is derived from an EMBL/GenBank/DDBJ whole genome shotgun (WGS) entry which is preliminary data.</text>
</comment>
<dbReference type="Pfam" id="PF05970">
    <property type="entry name" value="PIF1"/>
    <property type="match status" value="1"/>
</dbReference>
<gene>
    <name evidence="3" type="ORF">LSAT_V11C700371850</name>
</gene>
<evidence type="ECO:0000313" key="4">
    <source>
        <dbReference type="Proteomes" id="UP000235145"/>
    </source>
</evidence>
<name>A0A9R1V3U9_LACSA</name>